<keyword evidence="3" id="KW-0408">Iron</keyword>
<dbReference type="InterPro" id="IPR050669">
    <property type="entry name" value="Hemerythrin"/>
</dbReference>
<dbReference type="Proteomes" id="UP000216052">
    <property type="component" value="Chromosome"/>
</dbReference>
<evidence type="ECO:0000313" key="6">
    <source>
        <dbReference type="Proteomes" id="UP000216052"/>
    </source>
</evidence>
<keyword evidence="2" id="KW-0479">Metal-binding</keyword>
<protein>
    <submittedName>
        <fullName evidence="5">Bacteriohemerythrin</fullName>
    </submittedName>
</protein>
<evidence type="ECO:0000256" key="1">
    <source>
        <dbReference type="ARBA" id="ARBA00010587"/>
    </source>
</evidence>
<proteinExistence type="inferred from homology"/>
<accession>A0ABZ3J6Y8</accession>
<dbReference type="InterPro" id="IPR035938">
    <property type="entry name" value="Hemerythrin-like_sf"/>
</dbReference>
<evidence type="ECO:0000259" key="4">
    <source>
        <dbReference type="Pfam" id="PF01814"/>
    </source>
</evidence>
<dbReference type="CDD" id="cd12107">
    <property type="entry name" value="Hemerythrin"/>
    <property type="match status" value="1"/>
</dbReference>
<feature type="domain" description="Hemerythrin-like" evidence="4">
    <location>
        <begin position="11"/>
        <end position="130"/>
    </location>
</feature>
<evidence type="ECO:0000313" key="5">
    <source>
        <dbReference type="EMBL" id="XFO74108.1"/>
    </source>
</evidence>
<dbReference type="PANTHER" id="PTHR37164">
    <property type="entry name" value="BACTERIOHEMERYTHRIN"/>
    <property type="match status" value="1"/>
</dbReference>
<dbReference type="NCBIfam" id="NF033749">
    <property type="entry name" value="bact_hemeryth"/>
    <property type="match status" value="1"/>
</dbReference>
<keyword evidence="6" id="KW-1185">Reference proteome</keyword>
<gene>
    <name evidence="5" type="ORF">SPACI_042170</name>
</gene>
<evidence type="ECO:0000256" key="3">
    <source>
        <dbReference type="ARBA" id="ARBA00023004"/>
    </source>
</evidence>
<dbReference type="SUPFAM" id="SSF47188">
    <property type="entry name" value="Hemerythrin-like"/>
    <property type="match status" value="1"/>
</dbReference>
<name>A0ABZ3J6Y8_SPOA4</name>
<reference evidence="5" key="1">
    <citation type="submission" date="2024-05" db="EMBL/GenBank/DDBJ databases">
        <title>Isolation and characterization of Sporomusa carbonis sp. nov., a carboxydotrophic hydrogenogen in the genus of Sporomusa isolated from a charcoal burning pile.</title>
        <authorList>
            <person name="Boeer T."/>
            <person name="Rosenbaum F."/>
            <person name="Eysell L."/>
            <person name="Mueller V."/>
            <person name="Daniel R."/>
            <person name="Poehlein A."/>
        </authorList>
    </citation>
    <scope>NUCLEOTIDE SEQUENCE [LARGE SCALE GENOMIC DNA]</scope>
    <source>
        <strain evidence="5">DSM 3132</strain>
    </source>
</reference>
<dbReference type="InterPro" id="IPR012312">
    <property type="entry name" value="Hemerythrin-like"/>
</dbReference>
<dbReference type="InterPro" id="IPR012827">
    <property type="entry name" value="Hemerythrin_metal-bd"/>
</dbReference>
<dbReference type="NCBIfam" id="TIGR02481">
    <property type="entry name" value="hemeryth_dom"/>
    <property type="match status" value="1"/>
</dbReference>
<dbReference type="Pfam" id="PF01814">
    <property type="entry name" value="Hemerythrin"/>
    <property type="match status" value="1"/>
</dbReference>
<sequence length="140" mass="16626">MIWKEKYKIGIPAIDRQHEELFRRVADFVQAIRQEGRWEEKIDKVKDTMAFLQEYVVTHFNYEEKYQQKLGYPDWEEHRKIHEAFKADVQNMAQEFAAAGYHEDAVQKLAGKLLAWLINHVVAADQKMAQYVTEQGLEKI</sequence>
<dbReference type="PANTHER" id="PTHR37164:SF1">
    <property type="entry name" value="BACTERIOHEMERYTHRIN"/>
    <property type="match status" value="1"/>
</dbReference>
<dbReference type="RefSeq" id="WP_093793043.1">
    <property type="nucleotide sequence ID" value="NZ_CP155571.1"/>
</dbReference>
<dbReference type="Gene3D" id="1.20.120.50">
    <property type="entry name" value="Hemerythrin-like"/>
    <property type="match status" value="1"/>
</dbReference>
<evidence type="ECO:0000256" key="2">
    <source>
        <dbReference type="ARBA" id="ARBA00022723"/>
    </source>
</evidence>
<organism evidence="5 6">
    <name type="scientific">Sporomusa acidovorans (strain ATCC 49682 / DSM 3132 / Mol)</name>
    <dbReference type="NCBI Taxonomy" id="1123286"/>
    <lineage>
        <taxon>Bacteria</taxon>
        <taxon>Bacillati</taxon>
        <taxon>Bacillota</taxon>
        <taxon>Negativicutes</taxon>
        <taxon>Selenomonadales</taxon>
        <taxon>Sporomusaceae</taxon>
        <taxon>Sporomusa</taxon>
    </lineage>
</organism>
<comment type="similarity">
    <text evidence="1">Belongs to the hemerythrin family.</text>
</comment>
<dbReference type="EMBL" id="CP155571">
    <property type="protein sequence ID" value="XFO74108.1"/>
    <property type="molecule type" value="Genomic_DNA"/>
</dbReference>